<keyword evidence="3" id="KW-0378">Hydrolase</keyword>
<dbReference type="InterPro" id="IPR052350">
    <property type="entry name" value="Metallo-dep_Lactonases"/>
</dbReference>
<dbReference type="RefSeq" id="WP_093325814.1">
    <property type="nucleotide sequence ID" value="NZ_FOSZ01000010.1"/>
</dbReference>
<dbReference type="GO" id="GO:0016787">
    <property type="term" value="F:hydrolase activity"/>
    <property type="evidence" value="ECO:0007669"/>
    <property type="project" value="UniProtKB-KW"/>
</dbReference>
<evidence type="ECO:0000259" key="2">
    <source>
        <dbReference type="Pfam" id="PF04909"/>
    </source>
</evidence>
<evidence type="ECO:0000313" key="4">
    <source>
        <dbReference type="Proteomes" id="UP000198851"/>
    </source>
</evidence>
<name>A0A1I4H247_9RHOB</name>
<sequence length="292" mass="32791">MRIDAHHHLWDLTAVHYPWLMAQGVNRFFGNPAPIQRNYLIKEFSDDAKRHGISGSVHIQVGAEHPLQEALWVQEVSEANPHWPMVQVAFCDLTSDSLTDDLDRLQNLSTLRGVRQIVGRAPGEDALTGTNTLLDDPSFLSGLREVAKRDLSFDLQLIPELMEKTAAVLERVPDLPVALCHAGSPHDRTSDGLKHWAGELRALSRLPNVTCKLSGLGMFDHRWTKDSIQPIVETCLDQFGQKRLMFGSNFPVDSLYSDYSKLFMALEHLVPENWHKDVFGANAAAFYGFAKL</sequence>
<reference evidence="4" key="1">
    <citation type="submission" date="2016-10" db="EMBL/GenBank/DDBJ databases">
        <authorList>
            <person name="Varghese N."/>
            <person name="Submissions S."/>
        </authorList>
    </citation>
    <scope>NUCLEOTIDE SEQUENCE [LARGE SCALE GENOMIC DNA]</scope>
    <source>
        <strain evidence="4">DSM 28453</strain>
    </source>
</reference>
<evidence type="ECO:0000256" key="1">
    <source>
        <dbReference type="ARBA" id="ARBA00038310"/>
    </source>
</evidence>
<dbReference type="AlphaFoldDB" id="A0A1I4H247"/>
<dbReference type="InterPro" id="IPR006680">
    <property type="entry name" value="Amidohydro-rel"/>
</dbReference>
<feature type="domain" description="Amidohydrolase-related" evidence="2">
    <location>
        <begin position="3"/>
        <end position="289"/>
    </location>
</feature>
<accession>A0A1I4H247</accession>
<evidence type="ECO:0000313" key="3">
    <source>
        <dbReference type="EMBL" id="SFL35870.1"/>
    </source>
</evidence>
<dbReference type="InterPro" id="IPR032466">
    <property type="entry name" value="Metal_Hydrolase"/>
</dbReference>
<dbReference type="SUPFAM" id="SSF51556">
    <property type="entry name" value="Metallo-dependent hydrolases"/>
    <property type="match status" value="1"/>
</dbReference>
<gene>
    <name evidence="3" type="ORF">SAMN04488036_110112</name>
</gene>
<dbReference type="STRING" id="1280847.SAMN04488036_110112"/>
<comment type="similarity">
    <text evidence="1">Belongs to the metallo-dependent hydrolases superfamily.</text>
</comment>
<dbReference type="PANTHER" id="PTHR43569">
    <property type="entry name" value="AMIDOHYDROLASE"/>
    <property type="match status" value="1"/>
</dbReference>
<protein>
    <submittedName>
        <fullName evidence="3">Predicted metal-dependent hydrolase, TIM-barrel fold</fullName>
    </submittedName>
</protein>
<dbReference type="Pfam" id="PF04909">
    <property type="entry name" value="Amidohydro_2"/>
    <property type="match status" value="1"/>
</dbReference>
<keyword evidence="4" id="KW-1185">Reference proteome</keyword>
<organism evidence="3 4">
    <name type="scientific">Shimia haliotis</name>
    <dbReference type="NCBI Taxonomy" id="1280847"/>
    <lineage>
        <taxon>Bacteria</taxon>
        <taxon>Pseudomonadati</taxon>
        <taxon>Pseudomonadota</taxon>
        <taxon>Alphaproteobacteria</taxon>
        <taxon>Rhodobacterales</taxon>
        <taxon>Roseobacteraceae</taxon>
    </lineage>
</organism>
<proteinExistence type="inferred from homology"/>
<dbReference type="PANTHER" id="PTHR43569:SF1">
    <property type="entry name" value="BLL3371 PROTEIN"/>
    <property type="match status" value="1"/>
</dbReference>
<dbReference type="EMBL" id="FOSZ01000010">
    <property type="protein sequence ID" value="SFL35870.1"/>
    <property type="molecule type" value="Genomic_DNA"/>
</dbReference>
<dbReference type="Gene3D" id="3.20.20.140">
    <property type="entry name" value="Metal-dependent hydrolases"/>
    <property type="match status" value="1"/>
</dbReference>
<dbReference type="Proteomes" id="UP000198851">
    <property type="component" value="Unassembled WGS sequence"/>
</dbReference>
<dbReference type="OrthoDB" id="9787654at2"/>